<sequence>MSRVLRASAIMAAGTMVSRVTGFVRTAMLAAAIGTAYLGDAYNVAYAIPFILLDFLITGILSSVVVPMIIKRQKHDPDGGRAYEQRLMTFATVALTVVAVLAVLLARPLIGLYSTGWNARKIEVAVTLAQYILPQIAFFGIGAIAGAILNTRDRFGAPMWAPVLNNIVMICVLVAYYLMLGDAGADIDRVSDADLAVLGLGTTAGIVAQCLVLIVSLHRVGFRFRPRFDLRNAGLGEMGRTAVWAFAYVAINQIGFLVTTRLSAGAGETAPGAGNSAYAYAFQFFQLPYGIIAVSVITAMLPRMSRAVHDGQLESVREEFASGVRLVSALLVPAGLLLMVLGPAVTVLIFSWGNMTVDSAVYIGNVLQIFGLALVPFSIFQLLLRVFYAFGDTRTPVFIGAGNTALSIALSVVAYFTLPAEYVVMGLAFAFTVTYVVGTAVAWVLASRRVHGLQGRVVAAGLSRMYMAALPAAAAALGVLWLTQELTDLNALSAAIMLAAGGGLGMVLYLVIAYRMRIPEVSSVVGMVAGRVGR</sequence>
<evidence type="ECO:0000256" key="8">
    <source>
        <dbReference type="HAMAP-Rule" id="MF_02078"/>
    </source>
</evidence>
<organism evidence="9 10">
    <name type="scientific">Streptosporangium minutum</name>
    <dbReference type="NCBI Taxonomy" id="569862"/>
    <lineage>
        <taxon>Bacteria</taxon>
        <taxon>Bacillati</taxon>
        <taxon>Actinomycetota</taxon>
        <taxon>Actinomycetes</taxon>
        <taxon>Streptosporangiales</taxon>
        <taxon>Streptosporangiaceae</taxon>
        <taxon>Streptosporangium</taxon>
    </lineage>
</organism>
<evidence type="ECO:0000256" key="6">
    <source>
        <dbReference type="ARBA" id="ARBA00022989"/>
    </source>
</evidence>
<feature type="transmembrane region" description="Helical" evidence="8">
    <location>
        <begin position="489"/>
        <end position="512"/>
    </location>
</feature>
<feature type="transmembrane region" description="Helical" evidence="8">
    <location>
        <begin position="20"/>
        <end position="38"/>
    </location>
</feature>
<comment type="caution">
    <text evidence="9">The sequence shown here is derived from an EMBL/GenBank/DDBJ whole genome shotgun (WGS) entry which is preliminary data.</text>
</comment>
<keyword evidence="7 8" id="KW-0472">Membrane</keyword>
<evidence type="ECO:0000256" key="4">
    <source>
        <dbReference type="ARBA" id="ARBA00022960"/>
    </source>
</evidence>
<dbReference type="EMBL" id="NGFP01000025">
    <property type="protein sequence ID" value="OUC98121.1"/>
    <property type="molecule type" value="Genomic_DNA"/>
</dbReference>
<feature type="transmembrane region" description="Helical" evidence="8">
    <location>
        <begin position="87"/>
        <end position="110"/>
    </location>
</feature>
<feature type="transmembrane region" description="Helical" evidence="8">
    <location>
        <begin position="130"/>
        <end position="151"/>
    </location>
</feature>
<evidence type="ECO:0000313" key="9">
    <source>
        <dbReference type="EMBL" id="OUC98121.1"/>
    </source>
</evidence>
<keyword evidence="8" id="KW-0961">Cell wall biogenesis/degradation</keyword>
<evidence type="ECO:0000313" key="10">
    <source>
        <dbReference type="Proteomes" id="UP000194761"/>
    </source>
</evidence>
<dbReference type="PANTHER" id="PTHR47019:SF1">
    <property type="entry name" value="LIPID II FLIPPASE MURJ"/>
    <property type="match status" value="1"/>
</dbReference>
<comment type="similarity">
    <text evidence="8">Belongs to the MurJ/MviN family.</text>
</comment>
<feature type="transmembrane region" description="Helical" evidence="8">
    <location>
        <begin position="163"/>
        <end position="180"/>
    </location>
</feature>
<accession>A0A243RSZ4</accession>
<keyword evidence="5 8" id="KW-0573">Peptidoglycan synthesis</keyword>
<keyword evidence="2 8" id="KW-1003">Cell membrane</keyword>
<dbReference type="GO" id="GO:0071555">
    <property type="term" value="P:cell wall organization"/>
    <property type="evidence" value="ECO:0007669"/>
    <property type="project" value="UniProtKB-KW"/>
</dbReference>
<dbReference type="InterPro" id="IPR004268">
    <property type="entry name" value="MurJ"/>
</dbReference>
<dbReference type="Proteomes" id="UP000194761">
    <property type="component" value="Unassembled WGS sequence"/>
</dbReference>
<dbReference type="PRINTS" id="PR01806">
    <property type="entry name" value="VIRFACTRMVIN"/>
</dbReference>
<feature type="transmembrane region" description="Helical" evidence="8">
    <location>
        <begin position="44"/>
        <end position="66"/>
    </location>
</feature>
<dbReference type="NCBIfam" id="TIGR01695">
    <property type="entry name" value="murJ_mviN"/>
    <property type="match status" value="1"/>
</dbReference>
<evidence type="ECO:0000256" key="3">
    <source>
        <dbReference type="ARBA" id="ARBA00022692"/>
    </source>
</evidence>
<feature type="transmembrane region" description="Helical" evidence="8">
    <location>
        <begin position="278"/>
        <end position="302"/>
    </location>
</feature>
<dbReference type="PANTHER" id="PTHR47019">
    <property type="entry name" value="LIPID II FLIPPASE MURJ"/>
    <property type="match status" value="1"/>
</dbReference>
<dbReference type="Pfam" id="PF03023">
    <property type="entry name" value="MurJ"/>
    <property type="match status" value="1"/>
</dbReference>
<dbReference type="InterPro" id="IPR051050">
    <property type="entry name" value="Lipid_II_flippase_MurJ/MviN"/>
</dbReference>
<keyword evidence="8" id="KW-0813">Transport</keyword>
<feature type="transmembrane region" description="Helical" evidence="8">
    <location>
        <begin position="465"/>
        <end position="483"/>
    </location>
</feature>
<comment type="function">
    <text evidence="8">Involved in peptidoglycan biosynthesis. Transports lipid-linked peptidoglycan precursors from the inner to the outer leaflet of the cytoplasmic membrane.</text>
</comment>
<name>A0A243RSZ4_9ACTN</name>
<evidence type="ECO:0000256" key="2">
    <source>
        <dbReference type="ARBA" id="ARBA00022475"/>
    </source>
</evidence>
<dbReference type="GO" id="GO:0008360">
    <property type="term" value="P:regulation of cell shape"/>
    <property type="evidence" value="ECO:0007669"/>
    <property type="project" value="UniProtKB-KW"/>
</dbReference>
<dbReference type="RefSeq" id="WP_086569871.1">
    <property type="nucleotide sequence ID" value="NZ_NGFP01000025.1"/>
</dbReference>
<keyword evidence="6 8" id="KW-1133">Transmembrane helix</keyword>
<evidence type="ECO:0000256" key="7">
    <source>
        <dbReference type="ARBA" id="ARBA00023136"/>
    </source>
</evidence>
<dbReference type="GO" id="GO:0034204">
    <property type="term" value="P:lipid translocation"/>
    <property type="evidence" value="ECO:0007669"/>
    <property type="project" value="TreeGrafter"/>
</dbReference>
<feature type="transmembrane region" description="Helical" evidence="8">
    <location>
        <begin position="362"/>
        <end position="384"/>
    </location>
</feature>
<comment type="pathway">
    <text evidence="8">Cell wall biogenesis; peptidoglycan biosynthesis.</text>
</comment>
<proteinExistence type="inferred from homology"/>
<gene>
    <name evidence="8" type="primary">murJ</name>
    <name evidence="9" type="ORF">CA984_08065</name>
</gene>
<feature type="transmembrane region" description="Helical" evidence="8">
    <location>
        <begin position="422"/>
        <end position="445"/>
    </location>
</feature>
<protein>
    <recommendedName>
        <fullName evidence="8">Probable lipid II flippase MurJ</fullName>
    </recommendedName>
</protein>
<dbReference type="UniPathway" id="UPA00219"/>
<reference evidence="9 10" key="1">
    <citation type="submission" date="2017-05" db="EMBL/GenBank/DDBJ databases">
        <title>Biotechnological potential of actinobacteria isolated from South African environments.</title>
        <authorList>
            <person name="Le Roes-Hill M."/>
            <person name="Prins A."/>
            <person name="Durrell K.A."/>
        </authorList>
    </citation>
    <scope>NUCLEOTIDE SEQUENCE [LARGE SCALE GENOMIC DNA]</scope>
    <source>
        <strain evidence="9">M26</strain>
    </source>
</reference>
<feature type="transmembrane region" description="Helical" evidence="8">
    <location>
        <begin position="238"/>
        <end position="258"/>
    </location>
</feature>
<feature type="transmembrane region" description="Helical" evidence="8">
    <location>
        <begin position="396"/>
        <end position="416"/>
    </location>
</feature>
<comment type="subcellular location">
    <subcellularLocation>
        <location evidence="1 8">Cell membrane</location>
        <topology evidence="1 8">Multi-pass membrane protein</topology>
    </subcellularLocation>
</comment>
<feature type="transmembrane region" description="Helical" evidence="8">
    <location>
        <begin position="323"/>
        <end position="350"/>
    </location>
</feature>
<dbReference type="GO" id="GO:0009252">
    <property type="term" value="P:peptidoglycan biosynthetic process"/>
    <property type="evidence" value="ECO:0007669"/>
    <property type="project" value="UniProtKB-UniRule"/>
</dbReference>
<dbReference type="AlphaFoldDB" id="A0A243RSZ4"/>
<dbReference type="GO" id="GO:0015648">
    <property type="term" value="F:lipid-linked peptidoglycan transporter activity"/>
    <property type="evidence" value="ECO:0007669"/>
    <property type="project" value="UniProtKB-UniRule"/>
</dbReference>
<dbReference type="GO" id="GO:0005886">
    <property type="term" value="C:plasma membrane"/>
    <property type="evidence" value="ECO:0007669"/>
    <property type="project" value="UniProtKB-SubCell"/>
</dbReference>
<dbReference type="CDD" id="cd13123">
    <property type="entry name" value="MATE_MurJ_like"/>
    <property type="match status" value="1"/>
</dbReference>
<keyword evidence="3 8" id="KW-0812">Transmembrane</keyword>
<keyword evidence="4 8" id="KW-0133">Cell shape</keyword>
<evidence type="ECO:0000256" key="1">
    <source>
        <dbReference type="ARBA" id="ARBA00004651"/>
    </source>
</evidence>
<keyword evidence="10" id="KW-1185">Reference proteome</keyword>
<dbReference type="HAMAP" id="MF_02078">
    <property type="entry name" value="MurJ_MviN"/>
    <property type="match status" value="1"/>
</dbReference>
<feature type="transmembrane region" description="Helical" evidence="8">
    <location>
        <begin position="195"/>
        <end position="217"/>
    </location>
</feature>
<evidence type="ECO:0000256" key="5">
    <source>
        <dbReference type="ARBA" id="ARBA00022984"/>
    </source>
</evidence>